<dbReference type="Gene3D" id="2.40.30.10">
    <property type="entry name" value="Translation factors"/>
    <property type="match status" value="1"/>
</dbReference>
<evidence type="ECO:0000259" key="9">
    <source>
        <dbReference type="PROSITE" id="PS51384"/>
    </source>
</evidence>
<evidence type="ECO:0008006" key="12">
    <source>
        <dbReference type="Google" id="ProtNLM"/>
    </source>
</evidence>
<evidence type="ECO:0000313" key="10">
    <source>
        <dbReference type="EMBL" id="TNV81134.1"/>
    </source>
</evidence>
<evidence type="ECO:0000313" key="11">
    <source>
        <dbReference type="Proteomes" id="UP000785679"/>
    </source>
</evidence>
<dbReference type="PRINTS" id="PR00369">
    <property type="entry name" value="FLAVODOXIN"/>
</dbReference>
<dbReference type="OrthoDB" id="1856718at2759"/>
<protein>
    <recommendedName>
        <fullName evidence="12">NADPH-dependent diflavin oxidoreductase 1</fullName>
    </recommendedName>
</protein>
<dbReference type="GO" id="GO:0010181">
    <property type="term" value="F:FMN binding"/>
    <property type="evidence" value="ECO:0007669"/>
    <property type="project" value="InterPro"/>
</dbReference>
<evidence type="ECO:0000256" key="1">
    <source>
        <dbReference type="ARBA" id="ARBA00001917"/>
    </source>
</evidence>
<dbReference type="SUPFAM" id="SSF63380">
    <property type="entry name" value="Riboflavin synthase domain-like"/>
    <property type="match status" value="1"/>
</dbReference>
<dbReference type="InterPro" id="IPR003097">
    <property type="entry name" value="CysJ-like_FAD-binding"/>
</dbReference>
<dbReference type="GO" id="GO:0016491">
    <property type="term" value="F:oxidoreductase activity"/>
    <property type="evidence" value="ECO:0007669"/>
    <property type="project" value="UniProtKB-KW"/>
</dbReference>
<dbReference type="Gene3D" id="3.40.50.80">
    <property type="entry name" value="Nucleotide-binding domain of ferredoxin-NADP reductase (FNR) module"/>
    <property type="match status" value="1"/>
</dbReference>
<dbReference type="InterPro" id="IPR029039">
    <property type="entry name" value="Flavoprotein-like_sf"/>
</dbReference>
<keyword evidence="5" id="KW-0274">FAD</keyword>
<reference evidence="10" key="1">
    <citation type="submission" date="2019-06" db="EMBL/GenBank/DDBJ databases">
        <authorList>
            <person name="Zheng W."/>
        </authorList>
    </citation>
    <scope>NUCLEOTIDE SEQUENCE</scope>
    <source>
        <strain evidence="10">QDHG01</strain>
    </source>
</reference>
<dbReference type="Pfam" id="PF00175">
    <property type="entry name" value="NAD_binding_1"/>
    <property type="match status" value="1"/>
</dbReference>
<evidence type="ECO:0000256" key="2">
    <source>
        <dbReference type="ARBA" id="ARBA00001974"/>
    </source>
</evidence>
<dbReference type="PANTHER" id="PTHR19384">
    <property type="entry name" value="NITRIC OXIDE SYNTHASE-RELATED"/>
    <property type="match status" value="1"/>
</dbReference>
<evidence type="ECO:0000256" key="3">
    <source>
        <dbReference type="ARBA" id="ARBA00022630"/>
    </source>
</evidence>
<evidence type="ECO:0000256" key="5">
    <source>
        <dbReference type="ARBA" id="ARBA00022827"/>
    </source>
</evidence>
<keyword evidence="6" id="KW-0521">NADP</keyword>
<comment type="cofactor">
    <cofactor evidence="1">
        <name>FMN</name>
        <dbReference type="ChEBI" id="CHEBI:58210"/>
    </cofactor>
</comment>
<accession>A0A8J8NUV1</accession>
<dbReference type="PANTHER" id="PTHR19384:SF10">
    <property type="entry name" value="NADPH-DEPENDENT DIFLAVIN OXIDOREDUCTASE 1"/>
    <property type="match status" value="1"/>
</dbReference>
<dbReference type="InterPro" id="IPR001433">
    <property type="entry name" value="OxRdtase_FAD/NAD-bd"/>
</dbReference>
<dbReference type="Gene3D" id="3.40.50.360">
    <property type="match status" value="1"/>
</dbReference>
<comment type="caution">
    <text evidence="10">The sequence shown here is derived from an EMBL/GenBank/DDBJ whole genome shotgun (WGS) entry which is preliminary data.</text>
</comment>
<name>A0A8J8NUV1_HALGN</name>
<dbReference type="InterPro" id="IPR001709">
    <property type="entry name" value="Flavoprot_Pyr_Nucl_cyt_Rdtase"/>
</dbReference>
<proteinExistence type="predicted"/>
<dbReference type="AlphaFoldDB" id="A0A8J8NUV1"/>
<dbReference type="Pfam" id="PF00258">
    <property type="entry name" value="Flavodoxin_1"/>
    <property type="match status" value="1"/>
</dbReference>
<dbReference type="GO" id="GO:0005829">
    <property type="term" value="C:cytosol"/>
    <property type="evidence" value="ECO:0007669"/>
    <property type="project" value="TreeGrafter"/>
</dbReference>
<comment type="cofactor">
    <cofactor evidence="2">
        <name>FAD</name>
        <dbReference type="ChEBI" id="CHEBI:57692"/>
    </cofactor>
</comment>
<keyword evidence="7" id="KW-0560">Oxidoreductase</keyword>
<feature type="domain" description="FAD-binding FR-type" evidence="9">
    <location>
        <begin position="204"/>
        <end position="467"/>
    </location>
</feature>
<evidence type="ECO:0000256" key="7">
    <source>
        <dbReference type="ARBA" id="ARBA00023002"/>
    </source>
</evidence>
<evidence type="ECO:0000256" key="6">
    <source>
        <dbReference type="ARBA" id="ARBA00022857"/>
    </source>
</evidence>
<dbReference type="Pfam" id="PF00667">
    <property type="entry name" value="FAD_binding_1"/>
    <property type="match status" value="1"/>
</dbReference>
<dbReference type="GO" id="GO:0050660">
    <property type="term" value="F:flavin adenine dinucleotide binding"/>
    <property type="evidence" value="ECO:0007669"/>
    <property type="project" value="TreeGrafter"/>
</dbReference>
<feature type="domain" description="Flavodoxin-like" evidence="8">
    <location>
        <begin position="7"/>
        <end position="151"/>
    </location>
</feature>
<dbReference type="Proteomes" id="UP000785679">
    <property type="component" value="Unassembled WGS sequence"/>
</dbReference>
<dbReference type="InterPro" id="IPR008254">
    <property type="entry name" value="Flavodoxin/NO_synth"/>
</dbReference>
<dbReference type="InterPro" id="IPR023173">
    <property type="entry name" value="NADPH_Cyt_P450_Rdtase_alpha"/>
</dbReference>
<dbReference type="InterPro" id="IPR017938">
    <property type="entry name" value="Riboflavin_synthase-like_b-brl"/>
</dbReference>
<dbReference type="InterPro" id="IPR017927">
    <property type="entry name" value="FAD-bd_FR_type"/>
</dbReference>
<sequence length="615" mass="70156">MEANYDFLTLYATQTNTAKNASEEIGREALRRGLKTKILPFDGIDIKTLPTEKLVVFVISTTGDGDPPATMVNSWKFLLRKDLPPNSLSNLRFTVFGLGDSSYEKFNAMAKKLTQRLLDLGAQFFHKVGLGDYQHDFEYEGEFDPWLKLLWVQLQSVIPSKLFATKEIDEDKLLPPIYKVEMIEGGEGISTLGKINRPIGAINEKVILTKVLENKRITALDHFQDTRHIVLDLPEHLGIKYEPGDVVMVQPRNDKEVIAELIRRYGLKPDQRLLITFDEEQTSQVSASSIIKFPTREDGGIQVQELFEYWLNLMEPPSRYFVKTLSFFVQDEKRAAKLKEFASKTAEGKSEYYRYCVRERRTVFEVMHDFNGGSDSAPFDLPLPYLIQLTGRLRPREFSISSTQDKHKHQVHLTMAVTEYLTTFQRKKKGICSTWLSSVGDDSEVVPIWFAKGTMKLPQPQPTSSLPPPVIMVGPGTGVAAFRSFIHHLSAKHPGMKIILIFGCRSEQKDYYYADEWQQIQNLQVITAFSRANEDGSKTYVHHVIRKVGGPSLASLIYNEGAHIYVSGKAKNMPKSVEKAFIDIIKEHHLSGEEDKAKAYIMEMRRTGRYQQEVW</sequence>
<dbReference type="EMBL" id="RRYP01006534">
    <property type="protein sequence ID" value="TNV81134.1"/>
    <property type="molecule type" value="Genomic_DNA"/>
</dbReference>
<evidence type="ECO:0000256" key="4">
    <source>
        <dbReference type="ARBA" id="ARBA00022643"/>
    </source>
</evidence>
<keyword evidence="4" id="KW-0288">FMN</keyword>
<organism evidence="10 11">
    <name type="scientific">Halteria grandinella</name>
    <dbReference type="NCBI Taxonomy" id="5974"/>
    <lineage>
        <taxon>Eukaryota</taxon>
        <taxon>Sar</taxon>
        <taxon>Alveolata</taxon>
        <taxon>Ciliophora</taxon>
        <taxon>Intramacronucleata</taxon>
        <taxon>Spirotrichea</taxon>
        <taxon>Stichotrichia</taxon>
        <taxon>Sporadotrichida</taxon>
        <taxon>Halteriidae</taxon>
        <taxon>Halteria</taxon>
    </lineage>
</organism>
<dbReference type="PROSITE" id="PS50902">
    <property type="entry name" value="FLAVODOXIN_LIKE"/>
    <property type="match status" value="1"/>
</dbReference>
<dbReference type="InterPro" id="IPR039261">
    <property type="entry name" value="FNR_nucleotide-bd"/>
</dbReference>
<keyword evidence="3" id="KW-0285">Flavoprotein</keyword>
<dbReference type="PROSITE" id="PS51384">
    <property type="entry name" value="FAD_FR"/>
    <property type="match status" value="1"/>
</dbReference>
<keyword evidence="11" id="KW-1185">Reference proteome</keyword>
<dbReference type="InterPro" id="IPR001094">
    <property type="entry name" value="Flavdoxin-like"/>
</dbReference>
<dbReference type="Gene3D" id="1.20.990.10">
    <property type="entry name" value="NADPH-cytochrome p450 Reductase, Chain A, domain 3"/>
    <property type="match status" value="1"/>
</dbReference>
<dbReference type="PRINTS" id="PR00371">
    <property type="entry name" value="FPNCR"/>
</dbReference>
<gene>
    <name evidence="10" type="ORF">FGO68_gene11262</name>
</gene>
<dbReference type="SUPFAM" id="SSF52343">
    <property type="entry name" value="Ferredoxin reductase-like, C-terminal NADP-linked domain"/>
    <property type="match status" value="1"/>
</dbReference>
<dbReference type="SUPFAM" id="SSF52218">
    <property type="entry name" value="Flavoproteins"/>
    <property type="match status" value="1"/>
</dbReference>
<evidence type="ECO:0000259" key="8">
    <source>
        <dbReference type="PROSITE" id="PS50902"/>
    </source>
</evidence>